<feature type="transmembrane region" description="Helical" evidence="1">
    <location>
        <begin position="41"/>
        <end position="62"/>
    </location>
</feature>
<keyword evidence="1" id="KW-1133">Transmembrane helix</keyword>
<protein>
    <submittedName>
        <fullName evidence="2">DUF4381 domain-containing protein</fullName>
    </submittedName>
</protein>
<keyword evidence="1" id="KW-0472">Membrane</keyword>
<evidence type="ECO:0000313" key="2">
    <source>
        <dbReference type="EMBL" id="GAA0203656.1"/>
    </source>
</evidence>
<gene>
    <name evidence="2" type="ORF">GCM10009123_08710</name>
</gene>
<proteinExistence type="predicted"/>
<dbReference type="RefSeq" id="WP_343987120.1">
    <property type="nucleotide sequence ID" value="NZ_BAAAFM010000003.1"/>
</dbReference>
<dbReference type="InterPro" id="IPR025489">
    <property type="entry name" value="DUF4381"/>
</dbReference>
<sequence>MLTQLSLLATSTQETQTAQLLEQLRDIHQPEPVSWWPLAPGWWIIIALVVLIAALFIIKAILKKRHYRYVRLAVKELKQLKQTNKESRWLAKSHNLMRRLSLCYVPEDKIGRMSQQEWQAFLQATSKQSLNKQTLSEQTINAFVDLPYKPASYSETLDKDAILNEVTQWAEGLPEQAKQWLNQYQTRSNTKDTVKSTVKESSDV</sequence>
<accession>A0ABN0SWH5</accession>
<evidence type="ECO:0000313" key="3">
    <source>
        <dbReference type="Proteomes" id="UP001501221"/>
    </source>
</evidence>
<dbReference type="Proteomes" id="UP001501221">
    <property type="component" value="Unassembled WGS sequence"/>
</dbReference>
<organism evidence="2 3">
    <name type="scientific">Kangiella japonica</name>
    <dbReference type="NCBI Taxonomy" id="647384"/>
    <lineage>
        <taxon>Bacteria</taxon>
        <taxon>Pseudomonadati</taxon>
        <taxon>Pseudomonadota</taxon>
        <taxon>Gammaproteobacteria</taxon>
        <taxon>Kangiellales</taxon>
        <taxon>Kangiellaceae</taxon>
        <taxon>Kangiella</taxon>
    </lineage>
</organism>
<name>A0ABN0SWH5_9GAMM</name>
<reference evidence="2 3" key="1">
    <citation type="journal article" date="2019" name="Int. J. Syst. Evol. Microbiol.">
        <title>The Global Catalogue of Microorganisms (GCM) 10K type strain sequencing project: providing services to taxonomists for standard genome sequencing and annotation.</title>
        <authorList>
            <consortium name="The Broad Institute Genomics Platform"/>
            <consortium name="The Broad Institute Genome Sequencing Center for Infectious Disease"/>
            <person name="Wu L."/>
            <person name="Ma J."/>
        </authorList>
    </citation>
    <scope>NUCLEOTIDE SEQUENCE [LARGE SCALE GENOMIC DNA]</scope>
    <source>
        <strain evidence="2 3">JCM 16211</strain>
    </source>
</reference>
<comment type="caution">
    <text evidence="2">The sequence shown here is derived from an EMBL/GenBank/DDBJ whole genome shotgun (WGS) entry which is preliminary data.</text>
</comment>
<dbReference type="Pfam" id="PF14316">
    <property type="entry name" value="DUF4381"/>
    <property type="match status" value="1"/>
</dbReference>
<keyword evidence="3" id="KW-1185">Reference proteome</keyword>
<keyword evidence="1" id="KW-0812">Transmembrane</keyword>
<dbReference type="EMBL" id="BAAAFM010000003">
    <property type="protein sequence ID" value="GAA0203656.1"/>
    <property type="molecule type" value="Genomic_DNA"/>
</dbReference>
<evidence type="ECO:0000256" key="1">
    <source>
        <dbReference type="SAM" id="Phobius"/>
    </source>
</evidence>